<reference evidence="3" key="1">
    <citation type="submission" date="2020-06" db="EMBL/GenBank/DDBJ databases">
        <title>Analysis procedures for assessing recovery of high quality, complete, closed genomes from Nanopore long read metagenome sequencing.</title>
        <authorList>
            <person name="Bessarab I."/>
            <person name="Arumugam K."/>
            <person name="Haryono M."/>
            <person name="Liu X."/>
            <person name="Roy S."/>
            <person name="Zuniga-Montanez R.E."/>
            <person name="Qiu G."/>
            <person name="Drautz-Moses D.I."/>
            <person name="Law Y.Y."/>
            <person name="Wuertz S."/>
            <person name="Lauro F.M."/>
            <person name="Huson D.H."/>
            <person name="Williams R.B."/>
        </authorList>
    </citation>
    <scope>NUCLEOTIDE SEQUENCE [LARGE SCALE GENOMIC DNA]</scope>
    <source>
        <strain evidence="3">SSD2</strain>
    </source>
</reference>
<dbReference type="PROSITE" id="PS50889">
    <property type="entry name" value="S4"/>
    <property type="match status" value="1"/>
</dbReference>
<gene>
    <name evidence="3" type="ORF">HZT40_17390</name>
</gene>
<evidence type="ECO:0000256" key="1">
    <source>
        <dbReference type="PROSITE-ProRule" id="PRU00182"/>
    </source>
</evidence>
<evidence type="ECO:0000313" key="3">
    <source>
        <dbReference type="EMBL" id="QLQ33069.1"/>
    </source>
</evidence>
<dbReference type="AlphaFoldDB" id="A0A7L6AVE6"/>
<proteinExistence type="predicted"/>
<organism evidence="3 4">
    <name type="scientific">Candidatus Thiothrix singaporensis</name>
    <dbReference type="NCBI Taxonomy" id="2799669"/>
    <lineage>
        <taxon>Bacteria</taxon>
        <taxon>Pseudomonadati</taxon>
        <taxon>Pseudomonadota</taxon>
        <taxon>Gammaproteobacteria</taxon>
        <taxon>Thiotrichales</taxon>
        <taxon>Thiotrichaceae</taxon>
        <taxon>Thiothrix</taxon>
    </lineage>
</organism>
<dbReference type="InterPro" id="IPR036986">
    <property type="entry name" value="S4_RNA-bd_sf"/>
</dbReference>
<dbReference type="Pfam" id="PF01479">
    <property type="entry name" value="S4"/>
    <property type="match status" value="1"/>
</dbReference>
<dbReference type="SMART" id="SM00363">
    <property type="entry name" value="S4"/>
    <property type="match status" value="1"/>
</dbReference>
<protein>
    <submittedName>
        <fullName evidence="3">RNA-binding S4 domain-containing protein</fullName>
    </submittedName>
</protein>
<dbReference type="KEGG" id="this:HZT40_17390"/>
<feature type="domain" description="RNA-binding S4" evidence="2">
    <location>
        <begin position="10"/>
        <end position="77"/>
    </location>
</feature>
<dbReference type="EMBL" id="CP059265">
    <property type="protein sequence ID" value="QLQ33069.1"/>
    <property type="molecule type" value="Genomic_DNA"/>
</dbReference>
<sequence>MAAEAEIVSQRIDKWLWAARFFKTRPLAVEAINGGHVHINKERVKPSRNVRPGDEIRITKGFETWVITVKGLNEQRRPASEARLLYEESEHHREQRAAVIEERRLHGVNIRVKKPGKHERRLIDQIKGVGENETPCHDFRLAVQCSRQCFC</sequence>
<name>A0A7L6AVE6_9GAMM</name>
<evidence type="ECO:0000259" key="2">
    <source>
        <dbReference type="SMART" id="SM00363"/>
    </source>
</evidence>
<keyword evidence="1" id="KW-0694">RNA-binding</keyword>
<keyword evidence="4" id="KW-1185">Reference proteome</keyword>
<evidence type="ECO:0000313" key="4">
    <source>
        <dbReference type="Proteomes" id="UP000510621"/>
    </source>
</evidence>
<dbReference type="CDD" id="cd00165">
    <property type="entry name" value="S4"/>
    <property type="match status" value="1"/>
</dbReference>
<dbReference type="SUPFAM" id="SSF55174">
    <property type="entry name" value="Alpha-L RNA-binding motif"/>
    <property type="match status" value="1"/>
</dbReference>
<accession>A0A7L6AVE6</accession>
<dbReference type="Proteomes" id="UP000510621">
    <property type="component" value="Chromosome"/>
</dbReference>
<dbReference type="Gene3D" id="3.10.290.10">
    <property type="entry name" value="RNA-binding S4 domain"/>
    <property type="match status" value="1"/>
</dbReference>
<dbReference type="InterPro" id="IPR002942">
    <property type="entry name" value="S4_RNA-bd"/>
</dbReference>
<dbReference type="GO" id="GO:0003723">
    <property type="term" value="F:RNA binding"/>
    <property type="evidence" value="ECO:0007669"/>
    <property type="project" value="UniProtKB-KW"/>
</dbReference>